<organism evidence="5 6">
    <name type="scientific">Arachnia propionica</name>
    <dbReference type="NCBI Taxonomy" id="1750"/>
    <lineage>
        <taxon>Bacteria</taxon>
        <taxon>Bacillati</taxon>
        <taxon>Actinomycetota</taxon>
        <taxon>Actinomycetes</taxon>
        <taxon>Propionibacteriales</taxon>
        <taxon>Propionibacteriaceae</taxon>
        <taxon>Arachnia</taxon>
    </lineage>
</organism>
<gene>
    <name evidence="5" type="ORF">EII34_03230</name>
</gene>
<evidence type="ECO:0000256" key="2">
    <source>
        <dbReference type="ARBA" id="ARBA00023002"/>
    </source>
</evidence>
<dbReference type="PANTHER" id="PTHR11911">
    <property type="entry name" value="INOSINE-5-MONOPHOSPHATE DEHYDROGENASE RELATED"/>
    <property type="match status" value="1"/>
</dbReference>
<dbReference type="InterPro" id="IPR013785">
    <property type="entry name" value="Aldolase_TIM"/>
</dbReference>
<dbReference type="Gene3D" id="3.20.20.70">
    <property type="entry name" value="Aldolase class I"/>
    <property type="match status" value="1"/>
</dbReference>
<keyword evidence="2" id="KW-0560">Oxidoreductase</keyword>
<dbReference type="PANTHER" id="PTHR11911:SF85">
    <property type="entry name" value="INOSINE-5'-MONOPHOSPHATE DEHYDROGENASE"/>
    <property type="match status" value="1"/>
</dbReference>
<dbReference type="InterPro" id="IPR005992">
    <property type="entry name" value="IMP_DH-rel2"/>
</dbReference>
<feature type="domain" description="IMP dehydrogenase/GMP reductase" evidence="4">
    <location>
        <begin position="13"/>
        <end position="296"/>
    </location>
</feature>
<dbReference type="RefSeq" id="WP_124842868.1">
    <property type="nucleotide sequence ID" value="NZ_JAUNKP010000002.1"/>
</dbReference>
<dbReference type="CDD" id="cd00381">
    <property type="entry name" value="IMPDH"/>
    <property type="match status" value="1"/>
</dbReference>
<dbReference type="GO" id="GO:0006183">
    <property type="term" value="P:GTP biosynthetic process"/>
    <property type="evidence" value="ECO:0007669"/>
    <property type="project" value="TreeGrafter"/>
</dbReference>
<evidence type="ECO:0000256" key="1">
    <source>
        <dbReference type="ARBA" id="ARBA00005502"/>
    </source>
</evidence>
<protein>
    <submittedName>
        <fullName evidence="5">GuaB3 family IMP dehydrogenase-related protein</fullName>
    </submittedName>
</protein>
<reference evidence="5 6" key="1">
    <citation type="submission" date="2018-11" db="EMBL/GenBank/DDBJ databases">
        <title>Genomes From Bacteria Associated with the Canine Oral Cavity: a Test Case for Automated Genome-Based Taxonomic Assignment.</title>
        <authorList>
            <person name="Coil D.A."/>
            <person name="Jospin G."/>
            <person name="Darling A.E."/>
            <person name="Wallis C."/>
            <person name="Davis I.J."/>
            <person name="Harris S."/>
            <person name="Eisen J.A."/>
            <person name="Holcombe L.J."/>
            <person name="O'Flynn C."/>
        </authorList>
    </citation>
    <scope>NUCLEOTIDE SEQUENCE [LARGE SCALE GENOMIC DNA]</scope>
    <source>
        <strain evidence="5 6">OH887_COT-365</strain>
    </source>
</reference>
<dbReference type="FunFam" id="3.20.20.70:FF:000060">
    <property type="entry name" value="IMP dehydrogenase subunit"/>
    <property type="match status" value="1"/>
</dbReference>
<dbReference type="Pfam" id="PF00478">
    <property type="entry name" value="IMPDH"/>
    <property type="match status" value="1"/>
</dbReference>
<evidence type="ECO:0000313" key="6">
    <source>
        <dbReference type="Proteomes" id="UP000280819"/>
    </source>
</evidence>
<dbReference type="Proteomes" id="UP000280819">
    <property type="component" value="Unassembled WGS sequence"/>
</dbReference>
<keyword evidence="3" id="KW-0520">NAD</keyword>
<name>A0A3P1TDR3_9ACTN</name>
<sequence>MHELGRSKNTVRGFAFDDVAIAPARRTRAESEVDLSWRIDAVTFDAPVVAAPMDSVMSPATAIEMGRLGGLGVLNLEGLWTRYEDPSRAYEQLTEPADQVTATRRLQQVYAEPVKAELIEARLAEIRASGVPVAGALSPARTQEFADVIARSGVDFFVIRGTTVSAEHVDGAENPLNLKEFIYRFDAPVLVGGCATYRMALHLMRAGAAGVLVGFGGGATHTTASVLGIEVPMASAVADVAEARRDYLEESGGRYVHLIADGAVGRSGDIAKAIACGADAVMVGSPLARATEAPGRGWHWGPEAWHATLPRGERVFFEQVGSLEEVVIGPSRLPDGTMNLVGGLRKAMALTGYTDIKSFQRIDVMVHP</sequence>
<proteinExistence type="inferred from homology"/>
<dbReference type="InterPro" id="IPR005990">
    <property type="entry name" value="IMP_DH"/>
</dbReference>
<evidence type="ECO:0000313" key="5">
    <source>
        <dbReference type="EMBL" id="RRD06653.1"/>
    </source>
</evidence>
<accession>A0A3P1TDR3</accession>
<dbReference type="GO" id="GO:0003938">
    <property type="term" value="F:IMP dehydrogenase activity"/>
    <property type="evidence" value="ECO:0007669"/>
    <property type="project" value="InterPro"/>
</dbReference>
<dbReference type="SMART" id="SM01240">
    <property type="entry name" value="IMPDH"/>
    <property type="match status" value="1"/>
</dbReference>
<dbReference type="NCBIfam" id="TIGR01304">
    <property type="entry name" value="IMP_DH_rel_2"/>
    <property type="match status" value="1"/>
</dbReference>
<dbReference type="SUPFAM" id="SSF51412">
    <property type="entry name" value="Inosine monophosphate dehydrogenase (IMPDH)"/>
    <property type="match status" value="1"/>
</dbReference>
<dbReference type="InterPro" id="IPR001093">
    <property type="entry name" value="IMP_DH_GMPRt"/>
</dbReference>
<evidence type="ECO:0000256" key="3">
    <source>
        <dbReference type="ARBA" id="ARBA00023027"/>
    </source>
</evidence>
<dbReference type="AlphaFoldDB" id="A0A3P1TDR3"/>
<comment type="caution">
    <text evidence="5">The sequence shown here is derived from an EMBL/GenBank/DDBJ whole genome shotgun (WGS) entry which is preliminary data.</text>
</comment>
<dbReference type="OrthoDB" id="9805398at2"/>
<dbReference type="EMBL" id="RQZG01000002">
    <property type="protein sequence ID" value="RRD06653.1"/>
    <property type="molecule type" value="Genomic_DNA"/>
</dbReference>
<evidence type="ECO:0000259" key="4">
    <source>
        <dbReference type="Pfam" id="PF00478"/>
    </source>
</evidence>
<comment type="similarity">
    <text evidence="1">Belongs to the IMPDH/GMPR family.</text>
</comment>